<comment type="caution">
    <text evidence="6">The sequence shown here is derived from an EMBL/GenBank/DDBJ whole genome shotgun (WGS) entry which is preliminary data.</text>
</comment>
<feature type="compositionally biased region" description="Basic and acidic residues" evidence="4">
    <location>
        <begin position="1"/>
        <end position="14"/>
    </location>
</feature>
<sequence>MEEQACRQHREILDSVRSGDSTRTEEAIREHLGNIRARLSIPAPQVPHTVTMNAYDR</sequence>
<keyword evidence="7" id="KW-1185">Reference proteome</keyword>
<keyword evidence="3" id="KW-0804">Transcription</keyword>
<organism evidence="6 7">
    <name type="scientific">Streptomyces djakartensis</name>
    <dbReference type="NCBI Taxonomy" id="68193"/>
    <lineage>
        <taxon>Bacteria</taxon>
        <taxon>Bacillati</taxon>
        <taxon>Actinomycetota</taxon>
        <taxon>Actinomycetes</taxon>
        <taxon>Kitasatosporales</taxon>
        <taxon>Streptomycetaceae</taxon>
        <taxon>Streptomyces</taxon>
    </lineage>
</organism>
<evidence type="ECO:0000256" key="1">
    <source>
        <dbReference type="ARBA" id="ARBA00023015"/>
    </source>
</evidence>
<reference evidence="7" key="1">
    <citation type="journal article" date="2019" name="Int. J. Syst. Evol. Microbiol.">
        <title>The Global Catalogue of Microorganisms (GCM) 10K type strain sequencing project: providing services to taxonomists for standard genome sequencing and annotation.</title>
        <authorList>
            <consortium name="The Broad Institute Genomics Platform"/>
            <consortium name="The Broad Institute Genome Sequencing Center for Infectious Disease"/>
            <person name="Wu L."/>
            <person name="Ma J."/>
        </authorList>
    </citation>
    <scope>NUCLEOTIDE SEQUENCE [LARGE SCALE GENOMIC DNA]</scope>
    <source>
        <strain evidence="7">JCM 4957</strain>
    </source>
</reference>
<dbReference type="InterPro" id="IPR011711">
    <property type="entry name" value="GntR_C"/>
</dbReference>
<protein>
    <recommendedName>
        <fullName evidence="5">GntR C-terminal domain-containing protein</fullName>
    </recommendedName>
</protein>
<gene>
    <name evidence="6" type="ORF">GCM10010384_24130</name>
</gene>
<proteinExistence type="predicted"/>
<feature type="region of interest" description="Disordered" evidence="4">
    <location>
        <begin position="1"/>
        <end position="25"/>
    </location>
</feature>
<evidence type="ECO:0000256" key="2">
    <source>
        <dbReference type="ARBA" id="ARBA00023125"/>
    </source>
</evidence>
<evidence type="ECO:0000259" key="5">
    <source>
        <dbReference type="Pfam" id="PF07729"/>
    </source>
</evidence>
<accession>A0ABQ2ZLE1</accession>
<dbReference type="Gene3D" id="1.20.120.530">
    <property type="entry name" value="GntR ligand-binding domain-like"/>
    <property type="match status" value="1"/>
</dbReference>
<evidence type="ECO:0000313" key="7">
    <source>
        <dbReference type="Proteomes" id="UP000653308"/>
    </source>
</evidence>
<evidence type="ECO:0000313" key="6">
    <source>
        <dbReference type="EMBL" id="GGY17296.1"/>
    </source>
</evidence>
<dbReference type="Proteomes" id="UP000653308">
    <property type="component" value="Unassembled WGS sequence"/>
</dbReference>
<dbReference type="EMBL" id="BMWE01000006">
    <property type="protein sequence ID" value="GGY17296.1"/>
    <property type="molecule type" value="Genomic_DNA"/>
</dbReference>
<evidence type="ECO:0000256" key="3">
    <source>
        <dbReference type="ARBA" id="ARBA00023163"/>
    </source>
</evidence>
<evidence type="ECO:0000256" key="4">
    <source>
        <dbReference type="SAM" id="MobiDB-lite"/>
    </source>
</evidence>
<keyword evidence="1" id="KW-0805">Transcription regulation</keyword>
<dbReference type="SUPFAM" id="SSF48008">
    <property type="entry name" value="GntR ligand-binding domain-like"/>
    <property type="match status" value="1"/>
</dbReference>
<name>A0ABQ2ZLE1_9ACTN</name>
<feature type="domain" description="GntR C-terminal" evidence="5">
    <location>
        <begin position="3"/>
        <end position="33"/>
    </location>
</feature>
<dbReference type="InterPro" id="IPR008920">
    <property type="entry name" value="TF_FadR/GntR_C"/>
</dbReference>
<keyword evidence="2" id="KW-0238">DNA-binding</keyword>
<dbReference type="Pfam" id="PF07729">
    <property type="entry name" value="FCD"/>
    <property type="match status" value="1"/>
</dbReference>